<keyword evidence="2" id="KW-1185">Reference proteome</keyword>
<proteinExistence type="predicted"/>
<dbReference type="Proteomes" id="UP000235145">
    <property type="component" value="Unassembled WGS sequence"/>
</dbReference>
<name>A0A9R1VW44_LACSA</name>
<reference evidence="1 2" key="1">
    <citation type="journal article" date="2017" name="Nat. Commun.">
        <title>Genome assembly with in vitro proximity ligation data and whole-genome triplication in lettuce.</title>
        <authorList>
            <person name="Reyes-Chin-Wo S."/>
            <person name="Wang Z."/>
            <person name="Yang X."/>
            <person name="Kozik A."/>
            <person name="Arikit S."/>
            <person name="Song C."/>
            <person name="Xia L."/>
            <person name="Froenicke L."/>
            <person name="Lavelle D.O."/>
            <person name="Truco M.J."/>
            <person name="Xia R."/>
            <person name="Zhu S."/>
            <person name="Xu C."/>
            <person name="Xu H."/>
            <person name="Xu X."/>
            <person name="Cox K."/>
            <person name="Korf I."/>
            <person name="Meyers B.C."/>
            <person name="Michelmore R.W."/>
        </authorList>
    </citation>
    <scope>NUCLEOTIDE SEQUENCE [LARGE SCALE GENOMIC DNA]</scope>
    <source>
        <strain evidence="2">cv. Salinas</strain>
        <tissue evidence="1">Seedlings</tissue>
    </source>
</reference>
<dbReference type="AlphaFoldDB" id="A0A9R1VW44"/>
<gene>
    <name evidence="1" type="ORF">LSAT_V11C400228560</name>
</gene>
<evidence type="ECO:0000313" key="1">
    <source>
        <dbReference type="EMBL" id="KAJ0212983.1"/>
    </source>
</evidence>
<comment type="caution">
    <text evidence="1">The sequence shown here is derived from an EMBL/GenBank/DDBJ whole genome shotgun (WGS) entry which is preliminary data.</text>
</comment>
<organism evidence="1 2">
    <name type="scientific">Lactuca sativa</name>
    <name type="common">Garden lettuce</name>
    <dbReference type="NCBI Taxonomy" id="4236"/>
    <lineage>
        <taxon>Eukaryota</taxon>
        <taxon>Viridiplantae</taxon>
        <taxon>Streptophyta</taxon>
        <taxon>Embryophyta</taxon>
        <taxon>Tracheophyta</taxon>
        <taxon>Spermatophyta</taxon>
        <taxon>Magnoliopsida</taxon>
        <taxon>eudicotyledons</taxon>
        <taxon>Gunneridae</taxon>
        <taxon>Pentapetalae</taxon>
        <taxon>asterids</taxon>
        <taxon>campanulids</taxon>
        <taxon>Asterales</taxon>
        <taxon>Asteraceae</taxon>
        <taxon>Cichorioideae</taxon>
        <taxon>Cichorieae</taxon>
        <taxon>Lactucinae</taxon>
        <taxon>Lactuca</taxon>
    </lineage>
</organism>
<sequence length="144" mass="16372">MVLFRKKENVVGAVSMEKSNQGNLHVKRAVPELKQEEVLGKKLVSGQKYMPKSGQDIKISSNFDKKVHFEKFCEPVIPFSNNKFDVLNDLEDENQFVFKNGGIPEVDLDYLDNMDQMEVIGGIPLVDTNMEVLSNDASFWNLEC</sequence>
<dbReference type="EMBL" id="NBSK02000004">
    <property type="protein sequence ID" value="KAJ0212983.1"/>
    <property type="molecule type" value="Genomic_DNA"/>
</dbReference>
<evidence type="ECO:0000313" key="2">
    <source>
        <dbReference type="Proteomes" id="UP000235145"/>
    </source>
</evidence>
<protein>
    <submittedName>
        <fullName evidence="1">Uncharacterized protein</fullName>
    </submittedName>
</protein>
<accession>A0A9R1VW44</accession>